<name>A0A1E3P985_WICAA</name>
<reference evidence="1 2" key="1">
    <citation type="journal article" date="2016" name="Proc. Natl. Acad. Sci. U.S.A.">
        <title>Comparative genomics of biotechnologically important yeasts.</title>
        <authorList>
            <person name="Riley R."/>
            <person name="Haridas S."/>
            <person name="Wolfe K.H."/>
            <person name="Lopes M.R."/>
            <person name="Hittinger C.T."/>
            <person name="Goeker M."/>
            <person name="Salamov A.A."/>
            <person name="Wisecaver J.H."/>
            <person name="Long T.M."/>
            <person name="Calvey C.H."/>
            <person name="Aerts A.L."/>
            <person name="Barry K.W."/>
            <person name="Choi C."/>
            <person name="Clum A."/>
            <person name="Coughlan A.Y."/>
            <person name="Deshpande S."/>
            <person name="Douglass A.P."/>
            <person name="Hanson S.J."/>
            <person name="Klenk H.-P."/>
            <person name="LaButti K.M."/>
            <person name="Lapidus A."/>
            <person name="Lindquist E.A."/>
            <person name="Lipzen A.M."/>
            <person name="Meier-Kolthoff J.P."/>
            <person name="Ohm R.A."/>
            <person name="Otillar R.P."/>
            <person name="Pangilinan J.L."/>
            <person name="Peng Y."/>
            <person name="Rokas A."/>
            <person name="Rosa C.A."/>
            <person name="Scheuner C."/>
            <person name="Sibirny A.A."/>
            <person name="Slot J.C."/>
            <person name="Stielow J.B."/>
            <person name="Sun H."/>
            <person name="Kurtzman C.P."/>
            <person name="Blackwell M."/>
            <person name="Grigoriev I.V."/>
            <person name="Jeffries T.W."/>
        </authorList>
    </citation>
    <scope>NUCLEOTIDE SEQUENCE [LARGE SCALE GENOMIC DNA]</scope>
    <source>
        <strain evidence="2">ATCC 58044 / CBS 1984 / NCYC 433 / NRRL Y-366-8</strain>
    </source>
</reference>
<sequence length="55" mass="6296">MPLLCPTFDEDTAKISNPYSVENKSLFDVTDVESCYSELELDNEELEEKKDPNPL</sequence>
<evidence type="ECO:0000313" key="2">
    <source>
        <dbReference type="Proteomes" id="UP000094112"/>
    </source>
</evidence>
<gene>
    <name evidence="1" type="ORF">WICANDRAFT_86968</name>
</gene>
<keyword evidence="2" id="KW-1185">Reference proteome</keyword>
<dbReference type="Proteomes" id="UP000094112">
    <property type="component" value="Unassembled WGS sequence"/>
</dbReference>
<feature type="non-terminal residue" evidence="1">
    <location>
        <position position="55"/>
    </location>
</feature>
<evidence type="ECO:0000313" key="1">
    <source>
        <dbReference type="EMBL" id="ODQ61928.1"/>
    </source>
</evidence>
<dbReference type="EMBL" id="KV454208">
    <property type="protein sequence ID" value="ODQ61928.1"/>
    <property type="molecule type" value="Genomic_DNA"/>
</dbReference>
<dbReference type="RefSeq" id="XP_019041135.1">
    <property type="nucleotide sequence ID" value="XM_019186080.1"/>
</dbReference>
<organism evidence="1 2">
    <name type="scientific">Wickerhamomyces anomalus (strain ATCC 58044 / CBS 1984 / NCYC 433 / NRRL Y-366-8)</name>
    <name type="common">Yeast</name>
    <name type="synonym">Hansenula anomala</name>
    <dbReference type="NCBI Taxonomy" id="683960"/>
    <lineage>
        <taxon>Eukaryota</taxon>
        <taxon>Fungi</taxon>
        <taxon>Dikarya</taxon>
        <taxon>Ascomycota</taxon>
        <taxon>Saccharomycotina</taxon>
        <taxon>Saccharomycetes</taxon>
        <taxon>Phaffomycetales</taxon>
        <taxon>Wickerhamomycetaceae</taxon>
        <taxon>Wickerhamomyces</taxon>
    </lineage>
</organism>
<accession>A0A1E3P985</accession>
<dbReference type="GeneID" id="30203326"/>
<dbReference type="AlphaFoldDB" id="A0A1E3P985"/>
<proteinExistence type="predicted"/>
<protein>
    <submittedName>
        <fullName evidence="1">Uncharacterized protein</fullName>
    </submittedName>
</protein>